<evidence type="ECO:0000259" key="1">
    <source>
        <dbReference type="PROSITE" id="PS51186"/>
    </source>
</evidence>
<evidence type="ECO:0000313" key="2">
    <source>
        <dbReference type="EMBL" id="SIO55034.1"/>
    </source>
</evidence>
<feature type="domain" description="N-acetyltransferase" evidence="1">
    <location>
        <begin position="12"/>
        <end position="178"/>
    </location>
</feature>
<name>A0A1N6KEM3_9BACT</name>
<gene>
    <name evidence="2" type="ORF">SAMN04488055_5713</name>
</gene>
<keyword evidence="3" id="KW-1185">Reference proteome</keyword>
<keyword evidence="2" id="KW-0808">Transferase</keyword>
<dbReference type="Proteomes" id="UP000185003">
    <property type="component" value="Unassembled WGS sequence"/>
</dbReference>
<accession>A0A1N6KEM3</accession>
<dbReference type="OrthoDB" id="9795199at2"/>
<dbReference type="Pfam" id="PF13302">
    <property type="entry name" value="Acetyltransf_3"/>
    <property type="match status" value="1"/>
</dbReference>
<protein>
    <submittedName>
        <fullName evidence="2">Protein N-acetyltransferase, RimJ/RimL family</fullName>
    </submittedName>
</protein>
<evidence type="ECO:0000313" key="3">
    <source>
        <dbReference type="Proteomes" id="UP000185003"/>
    </source>
</evidence>
<dbReference type="PANTHER" id="PTHR43610">
    <property type="entry name" value="BLL6696 PROTEIN"/>
    <property type="match status" value="1"/>
</dbReference>
<dbReference type="CDD" id="cd04301">
    <property type="entry name" value="NAT_SF"/>
    <property type="match status" value="1"/>
</dbReference>
<dbReference type="STRING" id="536979.SAMN04488055_5713"/>
<dbReference type="RefSeq" id="WP_074242913.1">
    <property type="nucleotide sequence ID" value="NZ_FSRA01000002.1"/>
</dbReference>
<sequence length="193" mass="22423">MDTSPILENKRVLLRPLQTSDVDALLEVALEPSLWEVGLTRVSNREELEQYIAIALKERELGTSIPFVVIDKTTGKVAGSTRFCALVPQHKRSEIGYTWIHPSYQRSGLNRAMKFEMLRYAFEVMGLNRVELKTDERNLKSRNAMLAIGCKEEGIFRHHCITWTGWLRNSVYFSMLKEEWPEIKERVFGKYDL</sequence>
<dbReference type="SUPFAM" id="SSF55729">
    <property type="entry name" value="Acyl-CoA N-acyltransferases (Nat)"/>
    <property type="match status" value="1"/>
</dbReference>
<dbReference type="GO" id="GO:0016747">
    <property type="term" value="F:acyltransferase activity, transferring groups other than amino-acyl groups"/>
    <property type="evidence" value="ECO:0007669"/>
    <property type="project" value="InterPro"/>
</dbReference>
<organism evidence="2 3">
    <name type="scientific">Chitinophaga niabensis</name>
    <dbReference type="NCBI Taxonomy" id="536979"/>
    <lineage>
        <taxon>Bacteria</taxon>
        <taxon>Pseudomonadati</taxon>
        <taxon>Bacteroidota</taxon>
        <taxon>Chitinophagia</taxon>
        <taxon>Chitinophagales</taxon>
        <taxon>Chitinophagaceae</taxon>
        <taxon>Chitinophaga</taxon>
    </lineage>
</organism>
<reference evidence="2 3" key="1">
    <citation type="submission" date="2016-11" db="EMBL/GenBank/DDBJ databases">
        <authorList>
            <person name="Jaros S."/>
            <person name="Januszkiewicz K."/>
            <person name="Wedrychowicz H."/>
        </authorList>
    </citation>
    <scope>NUCLEOTIDE SEQUENCE [LARGE SCALE GENOMIC DNA]</scope>
    <source>
        <strain evidence="2 3">DSM 24787</strain>
    </source>
</reference>
<dbReference type="Gene3D" id="3.40.630.30">
    <property type="match status" value="1"/>
</dbReference>
<dbReference type="InterPro" id="IPR000182">
    <property type="entry name" value="GNAT_dom"/>
</dbReference>
<dbReference type="EMBL" id="FSRA01000002">
    <property type="protein sequence ID" value="SIO55034.1"/>
    <property type="molecule type" value="Genomic_DNA"/>
</dbReference>
<dbReference type="AlphaFoldDB" id="A0A1N6KEM3"/>
<dbReference type="PROSITE" id="PS51186">
    <property type="entry name" value="GNAT"/>
    <property type="match status" value="1"/>
</dbReference>
<dbReference type="PANTHER" id="PTHR43610:SF1">
    <property type="entry name" value="N-ACETYLTRANSFERASE DOMAIN-CONTAINING PROTEIN"/>
    <property type="match status" value="1"/>
</dbReference>
<proteinExistence type="predicted"/>
<dbReference type="InterPro" id="IPR016181">
    <property type="entry name" value="Acyl_CoA_acyltransferase"/>
</dbReference>